<organism evidence="2 3">
    <name type="scientific">Puccinia graminis f. sp. tritici</name>
    <dbReference type="NCBI Taxonomy" id="56615"/>
    <lineage>
        <taxon>Eukaryota</taxon>
        <taxon>Fungi</taxon>
        <taxon>Dikarya</taxon>
        <taxon>Basidiomycota</taxon>
        <taxon>Pucciniomycotina</taxon>
        <taxon>Pucciniomycetes</taxon>
        <taxon>Pucciniales</taxon>
        <taxon>Pucciniaceae</taxon>
        <taxon>Puccinia</taxon>
    </lineage>
</organism>
<comment type="caution">
    <text evidence="2">The sequence shown here is derived from an EMBL/GenBank/DDBJ whole genome shotgun (WGS) entry which is preliminary data.</text>
</comment>
<protein>
    <submittedName>
        <fullName evidence="2">Uncharacterized protein</fullName>
    </submittedName>
</protein>
<gene>
    <name evidence="2" type="ORF">PGT21_006673</name>
</gene>
<keyword evidence="3" id="KW-1185">Reference proteome</keyword>
<feature type="region of interest" description="Disordered" evidence="1">
    <location>
        <begin position="35"/>
        <end position="66"/>
    </location>
</feature>
<evidence type="ECO:0000313" key="2">
    <source>
        <dbReference type="EMBL" id="KAA1099410.1"/>
    </source>
</evidence>
<evidence type="ECO:0000256" key="1">
    <source>
        <dbReference type="SAM" id="MobiDB-lite"/>
    </source>
</evidence>
<evidence type="ECO:0000313" key="3">
    <source>
        <dbReference type="Proteomes" id="UP000324748"/>
    </source>
</evidence>
<accession>A0A5B0PFJ0</accession>
<feature type="compositionally biased region" description="Polar residues" evidence="1">
    <location>
        <begin position="45"/>
        <end position="60"/>
    </location>
</feature>
<reference evidence="2 3" key="1">
    <citation type="submission" date="2019-05" db="EMBL/GenBank/DDBJ databases">
        <title>Emergence of the Ug99 lineage of the wheat stem rust pathogen through somatic hybridization.</title>
        <authorList>
            <person name="Li F."/>
            <person name="Upadhyaya N.M."/>
            <person name="Sperschneider J."/>
            <person name="Matny O."/>
            <person name="Nguyen-Phuc H."/>
            <person name="Mago R."/>
            <person name="Raley C."/>
            <person name="Miller M.E."/>
            <person name="Silverstein K.A.T."/>
            <person name="Henningsen E."/>
            <person name="Hirsch C.D."/>
            <person name="Visser B."/>
            <person name="Pretorius Z.A."/>
            <person name="Steffenson B.J."/>
            <person name="Schwessinger B."/>
            <person name="Dodds P.N."/>
            <person name="Figueroa M."/>
        </authorList>
    </citation>
    <scope>NUCLEOTIDE SEQUENCE [LARGE SCALE GENOMIC DNA]</scope>
    <source>
        <strain evidence="2">21-0</strain>
    </source>
</reference>
<name>A0A5B0PFJ0_PUCGR</name>
<proteinExistence type="predicted"/>
<dbReference type="EMBL" id="VSWC01000054">
    <property type="protein sequence ID" value="KAA1099410.1"/>
    <property type="molecule type" value="Genomic_DNA"/>
</dbReference>
<sequence>MGPEPTPISPLKDTWYIANIIIIAGVANSEVIGKKPDSSHGAKSGNFTKWSSTSSTNHSTRLGRYGKAADGLKPSDFYINTQLPISTFDPNASVSRCAALSPFGNNRLVRVDGDIPRSAFISPHSIRQNKHASAHDIEIYRKGHVIQPPATEGPRLHWRRLKKFFSILKTSEFPNPVFYVNLCCAITRAHRRPNNISRPVWHPSLPELSGDQDKCAFASPV</sequence>
<dbReference type="AlphaFoldDB" id="A0A5B0PFJ0"/>
<dbReference type="Proteomes" id="UP000324748">
    <property type="component" value="Unassembled WGS sequence"/>
</dbReference>